<dbReference type="InterPro" id="IPR002913">
    <property type="entry name" value="START_lipid-bd_dom"/>
</dbReference>
<name>A0A915ARU5_PARUN</name>
<keyword evidence="7" id="KW-0282">Flagellum</keyword>
<evidence type="ECO:0000256" key="14">
    <source>
        <dbReference type="ARBA" id="ARBA00070345"/>
    </source>
</evidence>
<dbReference type="SUPFAM" id="SSF55961">
    <property type="entry name" value="Bet v1-like"/>
    <property type="match status" value="1"/>
</dbReference>
<dbReference type="GO" id="GO:0006869">
    <property type="term" value="P:lipid transport"/>
    <property type="evidence" value="ECO:0007669"/>
    <property type="project" value="UniProtKB-KW"/>
</dbReference>
<dbReference type="InterPro" id="IPR051213">
    <property type="entry name" value="START_lipid_transfer"/>
</dbReference>
<dbReference type="Proteomes" id="UP000887569">
    <property type="component" value="Unplaced"/>
</dbReference>
<dbReference type="WBParaSite" id="PgR012_g183_t07">
    <property type="protein sequence ID" value="PgR012_g183_t07"/>
    <property type="gene ID" value="PgR012_g183"/>
</dbReference>
<dbReference type="GO" id="GO:0031514">
    <property type="term" value="C:motile cilium"/>
    <property type="evidence" value="ECO:0007669"/>
    <property type="project" value="UniProtKB-SubCell"/>
</dbReference>
<evidence type="ECO:0000256" key="16">
    <source>
        <dbReference type="ARBA" id="ARBA00080073"/>
    </source>
</evidence>
<accession>A0A915ARU5</accession>
<dbReference type="PROSITE" id="PS50848">
    <property type="entry name" value="START"/>
    <property type="match status" value="1"/>
</dbReference>
<evidence type="ECO:0000256" key="5">
    <source>
        <dbReference type="ARBA" id="ARBA00022490"/>
    </source>
</evidence>
<dbReference type="GO" id="GO:0016020">
    <property type="term" value="C:membrane"/>
    <property type="evidence" value="ECO:0007669"/>
    <property type="project" value="UniProtKB-SubCell"/>
</dbReference>
<dbReference type="PANTHER" id="PTHR19308:SF14">
    <property type="entry name" value="START DOMAIN-CONTAINING PROTEIN"/>
    <property type="match status" value="1"/>
</dbReference>
<dbReference type="GO" id="GO:0005829">
    <property type="term" value="C:cytosol"/>
    <property type="evidence" value="ECO:0007669"/>
    <property type="project" value="UniProtKB-ARBA"/>
</dbReference>
<evidence type="ECO:0000256" key="12">
    <source>
        <dbReference type="ARBA" id="ARBA00023136"/>
    </source>
</evidence>
<evidence type="ECO:0000256" key="7">
    <source>
        <dbReference type="ARBA" id="ARBA00022846"/>
    </source>
</evidence>
<evidence type="ECO:0000259" key="17">
    <source>
        <dbReference type="PROSITE" id="PS50848"/>
    </source>
</evidence>
<protein>
    <recommendedName>
        <fullName evidence="14">START domain-containing protein 10</fullName>
    </recommendedName>
    <alternativeName>
        <fullName evidence="15">PCTP-like protein</fullName>
    </alternativeName>
    <alternativeName>
        <fullName evidence="16">StAR-related lipid transfer protein 10</fullName>
    </alternativeName>
</protein>
<feature type="domain" description="START" evidence="17">
    <location>
        <begin position="54"/>
        <end position="237"/>
    </location>
</feature>
<dbReference type="WBParaSite" id="PgR012_g183_t06">
    <property type="protein sequence ID" value="PgR012_g183_t06"/>
    <property type="gene ID" value="PgR012_g183"/>
</dbReference>
<keyword evidence="10" id="KW-0969">Cilium</keyword>
<dbReference type="GO" id="GO:0008289">
    <property type="term" value="F:lipid binding"/>
    <property type="evidence" value="ECO:0007669"/>
    <property type="project" value="UniProtKB-KW"/>
</dbReference>
<sequence>MSSCERLLLKLPEKVGDQKGVDDAKNGQYSGVLVNQVKILEDADFLYIKNLFENNDDWACVYDKKTTKVWTRNVPTSDFCMIKANCHMPDVSASVAYDVLHDPLYRPKWDHYMLNAEEVGLINPNNDICYYAVGGMPPFRSRDFVMQRSWLDTGHEKFICSHSVCHEKYPPVKGYVRGVVFFTAYLIREADVGCHLMYATHSDPKGKLPAWLINRLTRVIGPRMLKKLHKACLKYPAWKASNQPTWKPWIYPEQQASSVRINLSDCQPRNYEQELIDESSVDAKDVNDDDVL</sequence>
<comment type="subcellular location">
    <subcellularLocation>
        <location evidence="1">Cell projection</location>
        <location evidence="1">Cilium</location>
        <location evidence="1">Flagellum</location>
    </subcellularLocation>
    <subcellularLocation>
        <location evidence="3">Cytoplasm</location>
    </subcellularLocation>
    <subcellularLocation>
        <location evidence="2">Membrane</location>
    </subcellularLocation>
</comment>
<keyword evidence="9" id="KW-0445">Lipid transport</keyword>
<dbReference type="WBParaSite" id="PgR012_g183_t05">
    <property type="protein sequence ID" value="PgR012_g183_t05"/>
    <property type="gene ID" value="PgR012_g183"/>
</dbReference>
<evidence type="ECO:0000256" key="1">
    <source>
        <dbReference type="ARBA" id="ARBA00004230"/>
    </source>
</evidence>
<evidence type="ECO:0000313" key="20">
    <source>
        <dbReference type="WBParaSite" id="PgR012_g183_t04"/>
    </source>
</evidence>
<evidence type="ECO:0000256" key="11">
    <source>
        <dbReference type="ARBA" id="ARBA00023121"/>
    </source>
</evidence>
<evidence type="ECO:0000256" key="2">
    <source>
        <dbReference type="ARBA" id="ARBA00004370"/>
    </source>
</evidence>
<organism evidence="18 21">
    <name type="scientific">Parascaris univalens</name>
    <name type="common">Nematode worm</name>
    <dbReference type="NCBI Taxonomy" id="6257"/>
    <lineage>
        <taxon>Eukaryota</taxon>
        <taxon>Metazoa</taxon>
        <taxon>Ecdysozoa</taxon>
        <taxon>Nematoda</taxon>
        <taxon>Chromadorea</taxon>
        <taxon>Rhabditida</taxon>
        <taxon>Spirurina</taxon>
        <taxon>Ascaridomorpha</taxon>
        <taxon>Ascaridoidea</taxon>
        <taxon>Ascarididae</taxon>
        <taxon>Parascaris</taxon>
    </lineage>
</organism>
<keyword evidence="11" id="KW-0446">Lipid-binding</keyword>
<keyword evidence="5" id="KW-0963">Cytoplasm</keyword>
<evidence type="ECO:0000256" key="15">
    <source>
        <dbReference type="ARBA" id="ARBA00076937"/>
    </source>
</evidence>
<dbReference type="CDD" id="cd08871">
    <property type="entry name" value="START_STARD10-like"/>
    <property type="match status" value="1"/>
</dbReference>
<evidence type="ECO:0000256" key="3">
    <source>
        <dbReference type="ARBA" id="ARBA00004496"/>
    </source>
</evidence>
<keyword evidence="6" id="KW-0597">Phosphoprotein</keyword>
<evidence type="ECO:0000313" key="18">
    <source>
        <dbReference type="Proteomes" id="UP000887569"/>
    </source>
</evidence>
<dbReference type="WBParaSite" id="PgR012_g183_t02">
    <property type="protein sequence ID" value="PgR012_g183_t02"/>
    <property type="gene ID" value="PgR012_g183"/>
</dbReference>
<dbReference type="WBParaSite" id="PgR012_g183_t04">
    <property type="protein sequence ID" value="PgR012_g183_t04"/>
    <property type="gene ID" value="PgR012_g183"/>
</dbReference>
<keyword evidence="18" id="KW-1185">Reference proteome</keyword>
<keyword evidence="12" id="KW-0472">Membrane</keyword>
<dbReference type="InterPro" id="IPR023393">
    <property type="entry name" value="START-like_dom_sf"/>
</dbReference>
<dbReference type="Gene3D" id="3.30.530.20">
    <property type="match status" value="1"/>
</dbReference>
<dbReference type="FunFam" id="3.30.530.20:FF:000008">
    <property type="entry name" value="START domain containing 10"/>
    <property type="match status" value="1"/>
</dbReference>
<keyword evidence="13" id="KW-0966">Cell projection</keyword>
<evidence type="ECO:0000256" key="4">
    <source>
        <dbReference type="ARBA" id="ARBA00022448"/>
    </source>
</evidence>
<evidence type="ECO:0000256" key="9">
    <source>
        <dbReference type="ARBA" id="ARBA00023055"/>
    </source>
</evidence>
<dbReference type="InterPro" id="IPR041951">
    <property type="entry name" value="STARD10_START"/>
</dbReference>
<evidence type="ECO:0000256" key="6">
    <source>
        <dbReference type="ARBA" id="ARBA00022553"/>
    </source>
</evidence>
<keyword evidence="4" id="KW-0813">Transport</keyword>
<dbReference type="Pfam" id="PF01852">
    <property type="entry name" value="START"/>
    <property type="match status" value="1"/>
</dbReference>
<reference evidence="19 20" key="1">
    <citation type="submission" date="2022-11" db="UniProtKB">
        <authorList>
            <consortium name="WormBaseParasite"/>
        </authorList>
    </citation>
    <scope>IDENTIFICATION</scope>
</reference>
<evidence type="ECO:0000313" key="21">
    <source>
        <dbReference type="WBParaSite" id="PgR012_g183_t05"/>
    </source>
</evidence>
<evidence type="ECO:0000256" key="13">
    <source>
        <dbReference type="ARBA" id="ARBA00023273"/>
    </source>
</evidence>
<keyword evidence="8" id="KW-0007">Acetylation</keyword>
<dbReference type="AlphaFoldDB" id="A0A915ARU5"/>
<evidence type="ECO:0000256" key="8">
    <source>
        <dbReference type="ARBA" id="ARBA00022990"/>
    </source>
</evidence>
<evidence type="ECO:0000313" key="19">
    <source>
        <dbReference type="WBParaSite" id="PgR012_g183_t02"/>
    </source>
</evidence>
<dbReference type="PANTHER" id="PTHR19308">
    <property type="entry name" value="PHOSPHATIDYLCHOLINE TRANSFER PROTEIN"/>
    <property type="match status" value="1"/>
</dbReference>
<proteinExistence type="predicted"/>
<evidence type="ECO:0000256" key="10">
    <source>
        <dbReference type="ARBA" id="ARBA00023069"/>
    </source>
</evidence>
<dbReference type="SMART" id="SM00234">
    <property type="entry name" value="START"/>
    <property type="match status" value="1"/>
</dbReference>